<dbReference type="Proteomes" id="UP000244908">
    <property type="component" value="Chromosome"/>
</dbReference>
<organism evidence="2 3">
    <name type="scientific">Limnobaculum parvum</name>
    <dbReference type="NCBI Taxonomy" id="2172103"/>
    <lineage>
        <taxon>Bacteria</taxon>
        <taxon>Pseudomonadati</taxon>
        <taxon>Pseudomonadota</taxon>
        <taxon>Gammaproteobacteria</taxon>
        <taxon>Enterobacterales</taxon>
        <taxon>Budviciaceae</taxon>
        <taxon>Limnobaculum</taxon>
    </lineage>
</organism>
<evidence type="ECO:0000313" key="2">
    <source>
        <dbReference type="EMBL" id="AWH88570.1"/>
    </source>
</evidence>
<keyword evidence="3" id="KW-1185">Reference proteome</keyword>
<sequence length="217" mass="24492">MLVTFRGTATNATAVTRSASTVCFSMWSCPTFRGLLMLLVNFLPWRAQRQKKAIRRFVVMVFCYVVATLLCLIAPYFAAMSHQQMLSKRLVDMTASNTIKLNEIKHIKDIQQTVSTLTQLQNQTQKIRQQSLLLQTLFTDIESALPNSIWLKKIAFQEKKLVIEGLGNGYLSAMEFQQKLGRSSLMAGLQLGKMMAVDDEFSVFSFIFTANWTGAAL</sequence>
<feature type="transmembrane region" description="Helical" evidence="1">
    <location>
        <begin position="24"/>
        <end position="45"/>
    </location>
</feature>
<keyword evidence="1" id="KW-1133">Transmembrane helix</keyword>
<evidence type="ECO:0008006" key="4">
    <source>
        <dbReference type="Google" id="ProtNLM"/>
    </source>
</evidence>
<keyword evidence="1" id="KW-0812">Transmembrane</keyword>
<dbReference type="AlphaFoldDB" id="A0A2Y9TYF6"/>
<keyword evidence="1" id="KW-0472">Membrane</keyword>
<dbReference type="KEGG" id="lpv:HYN51_08375"/>
<dbReference type="InterPro" id="IPR052534">
    <property type="entry name" value="Extracell_DNA_Util/SecSys_Comp"/>
</dbReference>
<accession>A0A2Y9TYF6</accession>
<dbReference type="InterPro" id="IPR007813">
    <property type="entry name" value="PilN"/>
</dbReference>
<proteinExistence type="predicted"/>
<name>A0A2Y9TYF6_9GAMM</name>
<reference evidence="2 3" key="1">
    <citation type="journal article" date="2019" name="Int. J. Syst. Evol. Microbiol.">
        <title>Limnobaculum parvum gen. nov., sp. nov., isolated from a freshwater lake.</title>
        <authorList>
            <person name="Baek C."/>
            <person name="Shin S.K."/>
            <person name="Yi H."/>
        </authorList>
    </citation>
    <scope>NUCLEOTIDE SEQUENCE [LARGE SCALE GENOMIC DNA]</scope>
    <source>
        <strain evidence="2 3">HYN0051</strain>
    </source>
</reference>
<feature type="transmembrane region" description="Helical" evidence="1">
    <location>
        <begin position="57"/>
        <end position="78"/>
    </location>
</feature>
<dbReference type="Pfam" id="PF05137">
    <property type="entry name" value="PilN"/>
    <property type="match status" value="1"/>
</dbReference>
<dbReference type="PANTHER" id="PTHR40278:SF1">
    <property type="entry name" value="DNA UTILIZATION PROTEIN HOFN"/>
    <property type="match status" value="1"/>
</dbReference>
<protein>
    <recommendedName>
        <fullName evidence="4">Fimbrial assembly protein</fullName>
    </recommendedName>
</protein>
<dbReference type="PANTHER" id="PTHR40278">
    <property type="entry name" value="DNA UTILIZATION PROTEIN HOFN"/>
    <property type="match status" value="1"/>
</dbReference>
<gene>
    <name evidence="2" type="ORF">HYN51_08375</name>
</gene>
<dbReference type="EMBL" id="CP029185">
    <property type="protein sequence ID" value="AWH88570.1"/>
    <property type="molecule type" value="Genomic_DNA"/>
</dbReference>
<evidence type="ECO:0000256" key="1">
    <source>
        <dbReference type="SAM" id="Phobius"/>
    </source>
</evidence>
<evidence type="ECO:0000313" key="3">
    <source>
        <dbReference type="Proteomes" id="UP000244908"/>
    </source>
</evidence>